<dbReference type="PROSITE" id="PS51375">
    <property type="entry name" value="PPR"/>
    <property type="match status" value="3"/>
</dbReference>
<keyword evidence="6" id="KW-0732">Signal</keyword>
<keyword evidence="2" id="KW-0677">Repeat</keyword>
<dbReference type="Pfam" id="PF01535">
    <property type="entry name" value="PPR"/>
    <property type="match status" value="1"/>
</dbReference>
<dbReference type="Proteomes" id="UP001049176">
    <property type="component" value="Chromosome 1"/>
</dbReference>
<dbReference type="PANTHER" id="PTHR47936:SF1">
    <property type="entry name" value="PENTATRICOPEPTIDE REPEAT-CONTAINING PROTEIN GUN1, CHLOROPLASTIC"/>
    <property type="match status" value="1"/>
</dbReference>
<dbReference type="AlphaFoldDB" id="A0A9P8AF31"/>
<comment type="caution">
    <text evidence="7">The sequence shown here is derived from an EMBL/GenBank/DDBJ whole genome shotgun (WGS) entry which is preliminary data.</text>
</comment>
<feature type="repeat" description="PPR" evidence="5">
    <location>
        <begin position="694"/>
        <end position="729"/>
    </location>
</feature>
<dbReference type="PANTHER" id="PTHR47936">
    <property type="entry name" value="PPR_LONG DOMAIN-CONTAINING PROTEIN"/>
    <property type="match status" value="1"/>
</dbReference>
<evidence type="ECO:0008006" key="9">
    <source>
        <dbReference type="Google" id="ProtNLM"/>
    </source>
</evidence>
<evidence type="ECO:0000256" key="2">
    <source>
        <dbReference type="ARBA" id="ARBA00022737"/>
    </source>
</evidence>
<dbReference type="RefSeq" id="XP_043015588.1">
    <property type="nucleotide sequence ID" value="XM_043146883.1"/>
</dbReference>
<dbReference type="InterPro" id="IPR011990">
    <property type="entry name" value="TPR-like_helical_dom_sf"/>
</dbReference>
<dbReference type="InterPro" id="IPR002885">
    <property type="entry name" value="PPR_rpt"/>
</dbReference>
<dbReference type="OrthoDB" id="185373at2759"/>
<evidence type="ECO:0000256" key="4">
    <source>
        <dbReference type="ARBA" id="ARBA00044511"/>
    </source>
</evidence>
<evidence type="ECO:0000313" key="7">
    <source>
        <dbReference type="EMBL" id="KAG7099118.1"/>
    </source>
</evidence>
<feature type="repeat" description="PPR" evidence="5">
    <location>
        <begin position="395"/>
        <end position="429"/>
    </location>
</feature>
<dbReference type="Pfam" id="PF13041">
    <property type="entry name" value="PPR_2"/>
    <property type="match status" value="2"/>
</dbReference>
<comment type="subunit">
    <text evidence="4">Binds to mitochondrial small subunit 15S rRNA.</text>
</comment>
<dbReference type="GeneID" id="66070067"/>
<feature type="signal peptide" evidence="6">
    <location>
        <begin position="1"/>
        <end position="24"/>
    </location>
</feature>
<keyword evidence="8" id="KW-1185">Reference proteome</keyword>
<gene>
    <name evidence="7" type="ORF">E1B28_000991</name>
</gene>
<comment type="similarity">
    <text evidence="1">Belongs to the CCM1 family.</text>
</comment>
<dbReference type="EMBL" id="CM032181">
    <property type="protein sequence ID" value="KAG7099118.1"/>
    <property type="molecule type" value="Genomic_DNA"/>
</dbReference>
<name>A0A9P8AF31_9AGAR</name>
<feature type="chain" id="PRO_5040434890" description="Pentatricopeptide repeat-containing protein" evidence="6">
    <location>
        <begin position="25"/>
        <end position="754"/>
    </location>
</feature>
<evidence type="ECO:0000256" key="3">
    <source>
        <dbReference type="ARBA" id="ARBA00044493"/>
    </source>
</evidence>
<dbReference type="Gene3D" id="1.25.40.10">
    <property type="entry name" value="Tetratricopeptide repeat domain"/>
    <property type="match status" value="3"/>
</dbReference>
<organism evidence="7 8">
    <name type="scientific">Marasmius oreades</name>
    <name type="common">fairy-ring Marasmius</name>
    <dbReference type="NCBI Taxonomy" id="181124"/>
    <lineage>
        <taxon>Eukaryota</taxon>
        <taxon>Fungi</taxon>
        <taxon>Dikarya</taxon>
        <taxon>Basidiomycota</taxon>
        <taxon>Agaricomycotina</taxon>
        <taxon>Agaricomycetes</taxon>
        <taxon>Agaricomycetidae</taxon>
        <taxon>Agaricales</taxon>
        <taxon>Marasmiineae</taxon>
        <taxon>Marasmiaceae</taxon>
        <taxon>Marasmius</taxon>
    </lineage>
</organism>
<protein>
    <recommendedName>
        <fullName evidence="9">Pentatricopeptide repeat-containing protein</fullName>
    </recommendedName>
</protein>
<proteinExistence type="inferred from homology"/>
<sequence>MLLRASPQASVILFDFLAPSLCRAARVSANSFSTSSSSWVPNRSQFANAPRLNYDPSQDIHPKTFAQLKSLITSAGVRREISEPEKKADLYNSILIRLDKALRDGDPTAALECWRKLVNHDFIPLIPTHDLKRMSQLVSSSLIPPPTSPQPLIDGVEHVAVVTAASRHTDALVAAMVFHIQRNDPDAVFSLYDRFKAMMLEKGVWEDSQAEERDETKEPEYEALASIDNSPRRYGYPGYIRVLLAVTTAHAMCNDLPGAVATCLDTSIRFHYFTNAEFLSHLDHEPKLREKVETYIRKLDLAKLLSRPPSFSRHILNLGNGHSWKLSKLYESVMEGIAGPDPFIAADPKLKTSKKLVSMTPVGFTSFLTAFHLCNSQTFARRLWEILPTLGITHDISMWNALLDASGRSGLYKEAQGTWDLMVSQGVQPDALTHRAMISAFFNGRRPRLAMEHFREFQSQCTERPFCPEDVLSVYNTVLSGLLNANRSNQANAFLDMMEQGDPRPDVVSYNTFLGHFTRQKDLRSITDIMDRMSARGVAGDTFTYSTILSALLKVGRVDATDLVLGIMEKQGIEPSVATYTAIIASQMREADEEHFRGALALLKKMEADDQLQPNAMTYMTVLKGVHRGNFLTPSKVEQVTDFIVKRIEQRTGKLGGPEYTTLIREWLEGEHPNGAEKAFEIYQKMRGHIITISFHTWEVLLAGLVQRGNWTLAEEVVRDMMMRPGEPPGPLMALVDQVRWRKREKRSKRSIIE</sequence>
<dbReference type="KEGG" id="more:E1B28_000991"/>
<dbReference type="NCBIfam" id="TIGR00756">
    <property type="entry name" value="PPR"/>
    <property type="match status" value="3"/>
</dbReference>
<evidence type="ECO:0000256" key="1">
    <source>
        <dbReference type="ARBA" id="ARBA00006192"/>
    </source>
</evidence>
<evidence type="ECO:0000256" key="5">
    <source>
        <dbReference type="PROSITE-ProRule" id="PRU00708"/>
    </source>
</evidence>
<accession>A0A9P8AF31</accession>
<evidence type="ECO:0000313" key="8">
    <source>
        <dbReference type="Proteomes" id="UP001049176"/>
    </source>
</evidence>
<reference evidence="7" key="1">
    <citation type="journal article" date="2021" name="Genome Biol. Evol.">
        <title>The assembled and annotated genome of the fairy-ring fungus Marasmius oreades.</title>
        <authorList>
            <person name="Hiltunen M."/>
            <person name="Ament-Velasquez S.L."/>
            <person name="Johannesson H."/>
        </authorList>
    </citation>
    <scope>NUCLEOTIDE SEQUENCE</scope>
    <source>
        <strain evidence="7">03SP1</strain>
    </source>
</reference>
<comment type="function">
    <text evidence="3">Regulates mitochondrial small subunit maturation by controlling 15S rRNA 5'-end processing. Localizes to the 5' precursor of the 15S rRNA in a position that is subsequently occupied by mS47 in the mature yeast mtSSU. Uses structure and sequence-specific RNA recognition, binding to a single-stranded region of the precursor and specifically recognizing bases -6 to -1. The exchange of Ccm1 for mS47 is coupled to the irreversible removal of precursor rRNA that is accompanied by conformational changes of the mitoribosomal proteins uS5m and mS26. These conformational changes signal completion of 5'-end rRNA processing through protection of the mature 5'-end of the 15S rRNA and stabilization of mS47. The removal of the 5' precursor together with the dissociation of Ccm1 may be catalyzed by the 5'-3' exoribonuclease Pet127. Involved in the specific removal of group I introns in mitochondrial encoded transcripts.</text>
</comment>
<feature type="repeat" description="PPR" evidence="5">
    <location>
        <begin position="541"/>
        <end position="575"/>
    </location>
</feature>
<evidence type="ECO:0000256" key="6">
    <source>
        <dbReference type="SAM" id="SignalP"/>
    </source>
</evidence>